<dbReference type="EMBL" id="LSSL01004525">
    <property type="protein sequence ID" value="OLY79384.1"/>
    <property type="molecule type" value="Genomic_DNA"/>
</dbReference>
<proteinExistence type="predicted"/>
<dbReference type="AlphaFoldDB" id="A0A1R0GR72"/>
<evidence type="ECO:0000256" key="1">
    <source>
        <dbReference type="SAM" id="Coils"/>
    </source>
</evidence>
<organism evidence="3 4">
    <name type="scientific">Smittium mucronatum</name>
    <dbReference type="NCBI Taxonomy" id="133383"/>
    <lineage>
        <taxon>Eukaryota</taxon>
        <taxon>Fungi</taxon>
        <taxon>Fungi incertae sedis</taxon>
        <taxon>Zoopagomycota</taxon>
        <taxon>Kickxellomycotina</taxon>
        <taxon>Harpellomycetes</taxon>
        <taxon>Harpellales</taxon>
        <taxon>Legeriomycetaceae</taxon>
        <taxon>Smittium</taxon>
    </lineage>
</organism>
<keyword evidence="4" id="KW-1185">Reference proteome</keyword>
<comment type="caution">
    <text evidence="3">The sequence shown here is derived from an EMBL/GenBank/DDBJ whole genome shotgun (WGS) entry which is preliminary data.</text>
</comment>
<gene>
    <name evidence="3" type="ORF">AYI68_g6549</name>
</gene>
<sequence length="304" mass="34854">MKFSLSILVYPLLSECLPQLNIGFGHENLPCQGSSHISDNTICPSNHGYQSQYFGDYRYPSYRKISTQPPKTDDPILKQRISIRSEFNGKSDLGKTPHDLSRFLDDDKNDLGSGLFLLDYKNGSLGGSKEEMSEPKYSVPISLDGLSFDAKEGSSVDKNEIHNLANMIRKFIESIENLNQKAFSKMGIVRMIDKIYGGSLIQSHDKIIEHFEDLKKKYDLLKNEINNKMSNAIGYWLGEWEKNKKHIATVFEILLDQETKSSINRSHMNEKKKNKYIETIEYIKQILNDLLNSKIYGEIEKLNI</sequence>
<keyword evidence="1" id="KW-0175">Coiled coil</keyword>
<feature type="signal peptide" evidence="2">
    <location>
        <begin position="1"/>
        <end position="16"/>
    </location>
</feature>
<feature type="chain" id="PRO_5012638694" evidence="2">
    <location>
        <begin position="17"/>
        <end position="304"/>
    </location>
</feature>
<accession>A0A1R0GR72</accession>
<dbReference type="Proteomes" id="UP000187455">
    <property type="component" value="Unassembled WGS sequence"/>
</dbReference>
<evidence type="ECO:0000256" key="2">
    <source>
        <dbReference type="SAM" id="SignalP"/>
    </source>
</evidence>
<evidence type="ECO:0000313" key="4">
    <source>
        <dbReference type="Proteomes" id="UP000187455"/>
    </source>
</evidence>
<keyword evidence="2" id="KW-0732">Signal</keyword>
<evidence type="ECO:0000313" key="3">
    <source>
        <dbReference type="EMBL" id="OLY79384.1"/>
    </source>
</evidence>
<reference evidence="3 4" key="1">
    <citation type="journal article" date="2016" name="Mol. Biol. Evol.">
        <title>Genome-Wide Survey of Gut Fungi (Harpellales) Reveals the First Horizontally Transferred Ubiquitin Gene from a Mosquito Host.</title>
        <authorList>
            <person name="Wang Y."/>
            <person name="White M.M."/>
            <person name="Kvist S."/>
            <person name="Moncalvo J.M."/>
        </authorList>
    </citation>
    <scope>NUCLEOTIDE SEQUENCE [LARGE SCALE GENOMIC DNA]</scope>
    <source>
        <strain evidence="3 4">ALG-7-W6</strain>
    </source>
</reference>
<protein>
    <submittedName>
        <fullName evidence="3">Uncharacterized protein</fullName>
    </submittedName>
</protein>
<name>A0A1R0GR72_9FUNG</name>
<feature type="coiled-coil region" evidence="1">
    <location>
        <begin position="161"/>
        <end position="231"/>
    </location>
</feature>